<reference evidence="6" key="1">
    <citation type="journal article" date="2019" name="Int. J. Syst. Evol. Microbiol.">
        <title>The Global Catalogue of Microorganisms (GCM) 10K type strain sequencing project: providing services to taxonomists for standard genome sequencing and annotation.</title>
        <authorList>
            <consortium name="The Broad Institute Genomics Platform"/>
            <consortium name="The Broad Institute Genome Sequencing Center for Infectious Disease"/>
            <person name="Wu L."/>
            <person name="Ma J."/>
        </authorList>
    </citation>
    <scope>NUCLEOTIDE SEQUENCE [LARGE SCALE GENOMIC DNA]</scope>
    <source>
        <strain evidence="6">CGMCC 1.12237</strain>
    </source>
</reference>
<evidence type="ECO:0000313" key="5">
    <source>
        <dbReference type="EMBL" id="MFC5464754.1"/>
    </source>
</evidence>
<comment type="caution">
    <text evidence="5">The sequence shown here is derived from an EMBL/GenBank/DDBJ whole genome shotgun (WGS) entry which is preliminary data.</text>
</comment>
<gene>
    <name evidence="5" type="ORF">ACFPM4_08305</name>
</gene>
<accession>A0ABW0LG28</accession>
<proteinExistence type="inferred from homology"/>
<evidence type="ECO:0000259" key="4">
    <source>
        <dbReference type="PROSITE" id="PS51352"/>
    </source>
</evidence>
<dbReference type="Proteomes" id="UP001596147">
    <property type="component" value="Unassembled WGS sequence"/>
</dbReference>
<keyword evidence="3" id="KW-0676">Redox-active center</keyword>
<comment type="similarity">
    <text evidence="1">Belongs to the thioredoxin family.</text>
</comment>
<dbReference type="Pfam" id="PF00085">
    <property type="entry name" value="Thioredoxin"/>
    <property type="match status" value="1"/>
</dbReference>
<dbReference type="PROSITE" id="PS51352">
    <property type="entry name" value="THIOREDOXIN_2"/>
    <property type="match status" value="1"/>
</dbReference>
<dbReference type="EMBL" id="JBHSMC010000011">
    <property type="protein sequence ID" value="MFC5464754.1"/>
    <property type="molecule type" value="Genomic_DNA"/>
</dbReference>
<evidence type="ECO:0000256" key="3">
    <source>
        <dbReference type="ARBA" id="ARBA00023284"/>
    </source>
</evidence>
<organism evidence="5 6">
    <name type="scientific">Lederbergia graminis</name>
    <dbReference type="NCBI Taxonomy" id="735518"/>
    <lineage>
        <taxon>Bacteria</taxon>
        <taxon>Bacillati</taxon>
        <taxon>Bacillota</taxon>
        <taxon>Bacilli</taxon>
        <taxon>Bacillales</taxon>
        <taxon>Bacillaceae</taxon>
        <taxon>Lederbergia</taxon>
    </lineage>
</organism>
<dbReference type="InterPro" id="IPR036249">
    <property type="entry name" value="Thioredoxin-like_sf"/>
</dbReference>
<dbReference type="PANTHER" id="PTHR45663">
    <property type="entry name" value="GEO12009P1"/>
    <property type="match status" value="1"/>
</dbReference>
<dbReference type="InterPro" id="IPR013766">
    <property type="entry name" value="Thioredoxin_domain"/>
</dbReference>
<evidence type="ECO:0000256" key="2">
    <source>
        <dbReference type="ARBA" id="ARBA00023157"/>
    </source>
</evidence>
<dbReference type="RefSeq" id="WP_382350049.1">
    <property type="nucleotide sequence ID" value="NZ_JBHSMC010000011.1"/>
</dbReference>
<dbReference type="Gene3D" id="3.40.30.10">
    <property type="entry name" value="Glutaredoxin"/>
    <property type="match status" value="1"/>
</dbReference>
<keyword evidence="2" id="KW-1015">Disulfide bond</keyword>
<feature type="domain" description="Thioredoxin" evidence="4">
    <location>
        <begin position="15"/>
        <end position="155"/>
    </location>
</feature>
<dbReference type="CDD" id="cd02947">
    <property type="entry name" value="TRX_family"/>
    <property type="match status" value="1"/>
</dbReference>
<dbReference type="SUPFAM" id="SSF52833">
    <property type="entry name" value="Thioredoxin-like"/>
    <property type="match status" value="1"/>
</dbReference>
<evidence type="ECO:0000256" key="1">
    <source>
        <dbReference type="ARBA" id="ARBA00008987"/>
    </source>
</evidence>
<keyword evidence="6" id="KW-1185">Reference proteome</keyword>
<protein>
    <submittedName>
        <fullName evidence="5">Thioredoxin family protein</fullName>
    </submittedName>
</protein>
<dbReference type="PANTHER" id="PTHR45663:SF11">
    <property type="entry name" value="GEO12009P1"/>
    <property type="match status" value="1"/>
</dbReference>
<evidence type="ECO:0000313" key="6">
    <source>
        <dbReference type="Proteomes" id="UP001596147"/>
    </source>
</evidence>
<name>A0ABW0LG28_9BACI</name>
<sequence length="155" mass="17942">MKKLIIFLAIFIGLFATIAIVTKMQQNKAAEGNMYNKSDLHPETIKQLDDPEYQNIILPEELDKKLKDKEDVTVYFFSPICPYCVQTTPVINPVAEDFDIDLVQYNLLEFEKGFQQFNIKYTPTVIHFENGKEVARIEGGHPAENFKEFFTENVK</sequence>